<protein>
    <recommendedName>
        <fullName evidence="3">PABS domain-containing protein</fullName>
    </recommendedName>
</protein>
<dbReference type="InterPro" id="IPR029063">
    <property type="entry name" value="SAM-dependent_MTases_sf"/>
</dbReference>
<evidence type="ECO:0000313" key="1">
    <source>
        <dbReference type="EMBL" id="KDP45026.1"/>
    </source>
</evidence>
<proteinExistence type="predicted"/>
<dbReference type="OrthoDB" id="411785at2759"/>
<evidence type="ECO:0008006" key="3">
    <source>
        <dbReference type="Google" id="ProtNLM"/>
    </source>
</evidence>
<keyword evidence="2" id="KW-1185">Reference proteome</keyword>
<name>A0A067L987_JATCU</name>
<dbReference type="Gene3D" id="3.40.50.150">
    <property type="entry name" value="Vaccinia Virus protein VP39"/>
    <property type="match status" value="1"/>
</dbReference>
<dbReference type="Proteomes" id="UP000027138">
    <property type="component" value="Unassembled WGS sequence"/>
</dbReference>
<reference evidence="1 2" key="1">
    <citation type="journal article" date="2014" name="PLoS ONE">
        <title>Global Analysis of Gene Expression Profiles in Physic Nut (Jatropha curcas L.) Seedlings Exposed to Salt Stress.</title>
        <authorList>
            <person name="Zhang L."/>
            <person name="Zhang C."/>
            <person name="Wu P."/>
            <person name="Chen Y."/>
            <person name="Li M."/>
            <person name="Jiang H."/>
            <person name="Wu G."/>
        </authorList>
    </citation>
    <scope>NUCLEOTIDE SEQUENCE [LARGE SCALE GENOMIC DNA]</scope>
    <source>
        <strain evidence="2">cv. GZQX0401</strain>
        <tissue evidence="1">Young leaves</tissue>
    </source>
</reference>
<dbReference type="EMBL" id="KK914240">
    <property type="protein sequence ID" value="KDP45026.1"/>
    <property type="molecule type" value="Genomic_DNA"/>
</dbReference>
<accession>A0A067L987</accession>
<sequence>MALDSSTFETIFPSRFISFTIPHPTLPTQLLRIAVLDSPIEPTESPRVAALFVPQGRESDWIFSTESGHLQLLLSSPGFSRLILIGKNTANAPNSLFIYHKKDSDTQFAETLANSSKSLLIALSPKVSVQNRNFDIPVLDYEDNLISSGVLEKCVGVSVGEMLVEDVEIDSGSELDDNNRKREFRRRLRFKRMPNLIQTEIPIVPKTGFALDCIKIGGEVEFRPDIGVLVHPYLIPMVAGLSLVSSPIEDRILNGFKPKALCLGVGGGALLSCLRTQLGFEVFGVEMDEEVLRVAGQYFGLEDWETQVFVGDAIEFLEKLASPGTSSNLVSDKVREDYKRATGFGAKFDVIMVDLDCCDVRSGISSPPLEFIQRHILSAARSILSDYGILIINVIPPSRSFYDTALGIDIPYKQL</sequence>
<dbReference type="SUPFAM" id="SSF53335">
    <property type="entry name" value="S-adenosyl-L-methionine-dependent methyltransferases"/>
    <property type="match status" value="1"/>
</dbReference>
<gene>
    <name evidence="1" type="ORF">JCGZ_01526</name>
</gene>
<organism evidence="1 2">
    <name type="scientific">Jatropha curcas</name>
    <name type="common">Barbados nut</name>
    <dbReference type="NCBI Taxonomy" id="180498"/>
    <lineage>
        <taxon>Eukaryota</taxon>
        <taxon>Viridiplantae</taxon>
        <taxon>Streptophyta</taxon>
        <taxon>Embryophyta</taxon>
        <taxon>Tracheophyta</taxon>
        <taxon>Spermatophyta</taxon>
        <taxon>Magnoliopsida</taxon>
        <taxon>eudicotyledons</taxon>
        <taxon>Gunneridae</taxon>
        <taxon>Pentapetalae</taxon>
        <taxon>rosids</taxon>
        <taxon>fabids</taxon>
        <taxon>Malpighiales</taxon>
        <taxon>Euphorbiaceae</taxon>
        <taxon>Crotonoideae</taxon>
        <taxon>Jatropheae</taxon>
        <taxon>Jatropha</taxon>
    </lineage>
</organism>
<dbReference type="AlphaFoldDB" id="A0A067L987"/>
<dbReference type="CDD" id="cd02440">
    <property type="entry name" value="AdoMet_MTases"/>
    <property type="match status" value="1"/>
</dbReference>
<evidence type="ECO:0000313" key="2">
    <source>
        <dbReference type="Proteomes" id="UP000027138"/>
    </source>
</evidence>